<sequence>MKLWNLFKKNPINSLTETKNEPKLNAHSQMTVATDIGIDRLENEDYTVAGTNHYGDQIFLVCDGLGGYEGGKEAATILGTTIVAQSFKTNFRKLTETEIRDWFVNAVNEAKFKINSFIAINPEAHKMASTLVLGVLTKEKLYCFNIGDSRIFGIQNQKVVQISKDHNFYNYLLDSGLSNEEVAAYGSQVYAIVNYVGQFDEVEVKYDLFVYDRSEFDWVFCTSDGIHNFIELTDFASEITSGQKIEVIANNIIKKALAGMSNDNLSIALVNVKSN</sequence>
<dbReference type="CDD" id="cd00143">
    <property type="entry name" value="PP2Cc"/>
    <property type="match status" value="1"/>
</dbReference>
<feature type="domain" description="PPM-type phosphatase" evidence="1">
    <location>
        <begin position="29"/>
        <end position="272"/>
    </location>
</feature>
<gene>
    <name evidence="2" type="ORF">J2Z62_000706</name>
</gene>
<dbReference type="EMBL" id="JAUSWO010000001">
    <property type="protein sequence ID" value="MDQ0514268.1"/>
    <property type="molecule type" value="Genomic_DNA"/>
</dbReference>
<accession>A0ABU0LZY6</accession>
<comment type="caution">
    <text evidence="2">The sequence shown here is derived from an EMBL/GenBank/DDBJ whole genome shotgun (WGS) entry which is preliminary data.</text>
</comment>
<reference evidence="2" key="1">
    <citation type="submission" date="2023-07" db="EMBL/GenBank/DDBJ databases">
        <title>Genomic Encyclopedia of Type Strains, Phase IV (KMG-IV): sequencing the most valuable type-strain genomes for metagenomic binning, comparative biology and taxonomic classification.</title>
        <authorList>
            <person name="Goeker M."/>
        </authorList>
    </citation>
    <scope>NUCLEOTIDE SEQUENCE [LARGE SCALE GENOMIC DNA]</scope>
    <source>
        <strain evidence="2">DSM 21204</strain>
    </source>
</reference>
<evidence type="ECO:0000313" key="2">
    <source>
        <dbReference type="EMBL" id="MDQ0514268.1"/>
    </source>
</evidence>
<protein>
    <submittedName>
        <fullName evidence="2">Serine/threonine protein phosphatase PrpC</fullName>
        <ecNumber evidence="2">3.1.3.16</ecNumber>
    </submittedName>
</protein>
<dbReference type="SMART" id="SM00332">
    <property type="entry name" value="PP2Cc"/>
    <property type="match status" value="1"/>
</dbReference>
<keyword evidence="3" id="KW-1185">Reference proteome</keyword>
<dbReference type="GO" id="GO:0004722">
    <property type="term" value="F:protein serine/threonine phosphatase activity"/>
    <property type="evidence" value="ECO:0007669"/>
    <property type="project" value="UniProtKB-EC"/>
</dbReference>
<name>A0ABU0LZY6_9BACT</name>
<dbReference type="Pfam" id="PF13672">
    <property type="entry name" value="PP2C_2"/>
    <property type="match status" value="1"/>
</dbReference>
<dbReference type="PROSITE" id="PS51746">
    <property type="entry name" value="PPM_2"/>
    <property type="match status" value="1"/>
</dbReference>
<dbReference type="SUPFAM" id="SSF81606">
    <property type="entry name" value="PP2C-like"/>
    <property type="match status" value="1"/>
</dbReference>
<dbReference type="EC" id="3.1.3.16" evidence="2"/>
<keyword evidence="2" id="KW-0378">Hydrolase</keyword>
<organism evidence="2 3">
    <name type="scientific">Mycoplasmoides fastidiosum</name>
    <dbReference type="NCBI Taxonomy" id="92758"/>
    <lineage>
        <taxon>Bacteria</taxon>
        <taxon>Bacillati</taxon>
        <taxon>Mycoplasmatota</taxon>
        <taxon>Mycoplasmoidales</taxon>
        <taxon>Mycoplasmoidaceae</taxon>
        <taxon>Mycoplasmoides</taxon>
    </lineage>
</organism>
<dbReference type="Proteomes" id="UP001240643">
    <property type="component" value="Unassembled WGS sequence"/>
</dbReference>
<evidence type="ECO:0000313" key="3">
    <source>
        <dbReference type="Proteomes" id="UP001240643"/>
    </source>
</evidence>
<dbReference type="InterPro" id="IPR001932">
    <property type="entry name" value="PPM-type_phosphatase-like_dom"/>
</dbReference>
<evidence type="ECO:0000259" key="1">
    <source>
        <dbReference type="PROSITE" id="PS51746"/>
    </source>
</evidence>
<dbReference type="InterPro" id="IPR036457">
    <property type="entry name" value="PPM-type-like_dom_sf"/>
</dbReference>
<dbReference type="SMART" id="SM00331">
    <property type="entry name" value="PP2C_SIG"/>
    <property type="match status" value="1"/>
</dbReference>
<dbReference type="Gene3D" id="3.60.40.10">
    <property type="entry name" value="PPM-type phosphatase domain"/>
    <property type="match status" value="1"/>
</dbReference>
<dbReference type="RefSeq" id="WP_256547043.1">
    <property type="nucleotide sequence ID" value="NZ_CP101809.1"/>
</dbReference>
<proteinExistence type="predicted"/>